<dbReference type="InterPro" id="IPR005247">
    <property type="entry name" value="YbhB_YbcL/LppC-like"/>
</dbReference>
<dbReference type="NCBIfam" id="TIGR00481">
    <property type="entry name" value="YbhB/YbcL family Raf kinase inhibitor-like protein"/>
    <property type="match status" value="1"/>
</dbReference>
<dbReference type="InterPro" id="IPR008914">
    <property type="entry name" value="PEBP"/>
</dbReference>
<dbReference type="OrthoDB" id="9797506at2"/>
<dbReference type="EMBL" id="WSRP01000002">
    <property type="protein sequence ID" value="MVX55749.1"/>
    <property type="molecule type" value="Genomic_DNA"/>
</dbReference>
<dbReference type="AlphaFoldDB" id="A0A6L6YFZ8"/>
<evidence type="ECO:0000313" key="2">
    <source>
        <dbReference type="Proteomes" id="UP000472580"/>
    </source>
</evidence>
<dbReference type="Pfam" id="PF01161">
    <property type="entry name" value="PBP"/>
    <property type="match status" value="1"/>
</dbReference>
<dbReference type="Proteomes" id="UP000472580">
    <property type="component" value="Unassembled WGS sequence"/>
</dbReference>
<dbReference type="SUPFAM" id="SSF49777">
    <property type="entry name" value="PEBP-like"/>
    <property type="match status" value="1"/>
</dbReference>
<dbReference type="CDD" id="cd00865">
    <property type="entry name" value="PEBP_bact_arch"/>
    <property type="match status" value="1"/>
</dbReference>
<organism evidence="1 2">
    <name type="scientific">Parasutterella muris</name>
    <dbReference type="NCBI Taxonomy" id="2565572"/>
    <lineage>
        <taxon>Bacteria</taxon>
        <taxon>Pseudomonadati</taxon>
        <taxon>Pseudomonadota</taxon>
        <taxon>Betaproteobacteria</taxon>
        <taxon>Burkholderiales</taxon>
        <taxon>Sutterellaceae</taxon>
        <taxon>Parasutterella</taxon>
    </lineage>
</organism>
<dbReference type="Gene3D" id="3.90.280.10">
    <property type="entry name" value="PEBP-like"/>
    <property type="match status" value="1"/>
</dbReference>
<name>A0A6L6YFZ8_9BURK</name>
<comment type="caution">
    <text evidence="1">The sequence shown here is derived from an EMBL/GenBank/DDBJ whole genome shotgun (WGS) entry which is preliminary data.</text>
</comment>
<evidence type="ECO:0000313" key="1">
    <source>
        <dbReference type="EMBL" id="MVX55749.1"/>
    </source>
</evidence>
<reference evidence="1 2" key="1">
    <citation type="submission" date="2019-12" db="EMBL/GenBank/DDBJ databases">
        <title>Microbes associate with the intestines of laboratory mice.</title>
        <authorList>
            <person name="Navarre W."/>
            <person name="Wong E."/>
        </authorList>
    </citation>
    <scope>NUCLEOTIDE SEQUENCE [LARGE SCALE GENOMIC DNA]</scope>
    <source>
        <strain evidence="1 2">NM82_D38</strain>
    </source>
</reference>
<keyword evidence="2" id="KW-1185">Reference proteome</keyword>
<dbReference type="InterPro" id="IPR036610">
    <property type="entry name" value="PEBP-like_sf"/>
</dbReference>
<protein>
    <submittedName>
        <fullName evidence="1">YbhB/YbcL family Raf kinase inhibitor-like protein</fullName>
    </submittedName>
</protein>
<gene>
    <name evidence="1" type="ORF">E5987_00820</name>
</gene>
<proteinExistence type="predicted"/>
<dbReference type="RefSeq" id="WP_160334185.1">
    <property type="nucleotide sequence ID" value="NZ_CALPCV010000001.1"/>
</dbReference>
<dbReference type="PANTHER" id="PTHR30289:SF1">
    <property type="entry name" value="PEBP (PHOSPHATIDYLETHANOLAMINE-BINDING PROTEIN) FAMILY PROTEIN"/>
    <property type="match status" value="1"/>
</dbReference>
<dbReference type="PANTHER" id="PTHR30289">
    <property type="entry name" value="UNCHARACTERIZED PROTEIN YBCL-RELATED"/>
    <property type="match status" value="1"/>
</dbReference>
<accession>A0A6L6YFZ8</accession>
<sequence>MLISSPNFSNGGMIPRKFTQQGEDISPAIEITDLPEGAKSIVLVCMDPDAPDPQAPKRTFIHWIVYNLPAVPLYLPEGADPKVLYPNCFQGLNDRGKVGYIGPKPPIGIHRYYFKAFAADCWLKFEKTPSLKEIYYSLDGRVVAMAEYMGRYKLL</sequence>